<evidence type="ECO:0000256" key="1">
    <source>
        <dbReference type="SAM" id="MobiDB-lite"/>
    </source>
</evidence>
<accession>A0A8D8NVW0</accession>
<name>A0A8D8NVW0_CULPI</name>
<proteinExistence type="predicted"/>
<dbReference type="EMBL" id="HBUE01302615">
    <property type="protein sequence ID" value="CAG6579682.1"/>
    <property type="molecule type" value="Transcribed_RNA"/>
</dbReference>
<dbReference type="EMBL" id="HBUE01196604">
    <property type="protein sequence ID" value="CAG6527956.1"/>
    <property type="molecule type" value="Transcribed_RNA"/>
</dbReference>
<reference evidence="2" key="1">
    <citation type="submission" date="2021-05" db="EMBL/GenBank/DDBJ databases">
        <authorList>
            <person name="Alioto T."/>
            <person name="Alioto T."/>
            <person name="Gomez Garrido J."/>
        </authorList>
    </citation>
    <scope>NUCLEOTIDE SEQUENCE</scope>
</reference>
<sequence length="113" mass="12423">MRNEEKAVIGVDKKKEKTIETKQNLAISGAGTPRRRARGTTSEVANGINKTGHPPKGAPCSAILVVKGIIMIDSTRRKWPTAWAVLKGKQISQAKLTVLNGLRMFRRFSRNAL</sequence>
<organism evidence="2">
    <name type="scientific">Culex pipiens</name>
    <name type="common">House mosquito</name>
    <dbReference type="NCBI Taxonomy" id="7175"/>
    <lineage>
        <taxon>Eukaryota</taxon>
        <taxon>Metazoa</taxon>
        <taxon>Ecdysozoa</taxon>
        <taxon>Arthropoda</taxon>
        <taxon>Hexapoda</taxon>
        <taxon>Insecta</taxon>
        <taxon>Pterygota</taxon>
        <taxon>Neoptera</taxon>
        <taxon>Endopterygota</taxon>
        <taxon>Diptera</taxon>
        <taxon>Nematocera</taxon>
        <taxon>Culicoidea</taxon>
        <taxon>Culicidae</taxon>
        <taxon>Culicinae</taxon>
        <taxon>Culicini</taxon>
        <taxon>Culex</taxon>
        <taxon>Culex</taxon>
    </lineage>
</organism>
<feature type="region of interest" description="Disordered" evidence="1">
    <location>
        <begin position="29"/>
        <end position="53"/>
    </location>
</feature>
<evidence type="ECO:0000313" key="2">
    <source>
        <dbReference type="EMBL" id="CAG6579682.1"/>
    </source>
</evidence>
<protein>
    <submittedName>
        <fullName evidence="2">(northern house mosquito) hypothetical protein</fullName>
    </submittedName>
</protein>
<dbReference type="AlphaFoldDB" id="A0A8D8NVW0"/>